<dbReference type="EMBL" id="JAYLLH010000014">
    <property type="protein sequence ID" value="MEC3861896.1"/>
    <property type="molecule type" value="Genomic_DNA"/>
</dbReference>
<evidence type="ECO:0000256" key="1">
    <source>
        <dbReference type="SAM" id="SignalP"/>
    </source>
</evidence>
<keyword evidence="1" id="KW-0732">Signal</keyword>
<sequence>MKFLSCIALCIFGANAASAGQFCEIDGSEMFACTFKGGAKAVELCDAFWLDGNMASYGFFNRNGVVEKGIVIDKAALIARPWSGMGRYISESITFPVAGGYAYEVFWSVDRNTNAEIEGGILVLKDGNEIATLTCDPGSVTQNMTALIDMIDIAQTSR</sequence>
<keyword evidence="3" id="KW-1185">Reference proteome</keyword>
<accession>A0ABU6HHT2</accession>
<proteinExistence type="predicted"/>
<protein>
    <submittedName>
        <fullName evidence="2">Uncharacterized protein</fullName>
    </submittedName>
</protein>
<dbReference type="RefSeq" id="WP_326297623.1">
    <property type="nucleotide sequence ID" value="NZ_JAYLLH010000014.1"/>
</dbReference>
<feature type="chain" id="PRO_5045176104" evidence="1">
    <location>
        <begin position="20"/>
        <end position="158"/>
    </location>
</feature>
<feature type="signal peptide" evidence="1">
    <location>
        <begin position="1"/>
        <end position="19"/>
    </location>
</feature>
<dbReference type="Proteomes" id="UP001348149">
    <property type="component" value="Unassembled WGS sequence"/>
</dbReference>
<gene>
    <name evidence="2" type="ORF">VK792_11430</name>
</gene>
<evidence type="ECO:0000313" key="3">
    <source>
        <dbReference type="Proteomes" id="UP001348149"/>
    </source>
</evidence>
<name>A0ABU6HHT2_9RHOB</name>
<reference evidence="2 3" key="1">
    <citation type="submission" date="2024-01" db="EMBL/GenBank/DDBJ databases">
        <title>Mesobacterium rodlantinim sp. nov., isolated from shallow sea hydrothermal systems off Kueishantao Island.</title>
        <authorList>
            <person name="Su Z."/>
            <person name="Tang K."/>
        </authorList>
    </citation>
    <scope>NUCLEOTIDE SEQUENCE [LARGE SCALE GENOMIC DNA]</scope>
    <source>
        <strain evidence="2 3">TK19101</strain>
    </source>
</reference>
<evidence type="ECO:0000313" key="2">
    <source>
        <dbReference type="EMBL" id="MEC3861896.1"/>
    </source>
</evidence>
<comment type="caution">
    <text evidence="2">The sequence shown here is derived from an EMBL/GenBank/DDBJ whole genome shotgun (WGS) entry which is preliminary data.</text>
</comment>
<organism evidence="2 3">
    <name type="scientific">Mesobacterium hydrothermale</name>
    <dbReference type="NCBI Taxonomy" id="3111907"/>
    <lineage>
        <taxon>Bacteria</taxon>
        <taxon>Pseudomonadati</taxon>
        <taxon>Pseudomonadota</taxon>
        <taxon>Alphaproteobacteria</taxon>
        <taxon>Rhodobacterales</taxon>
        <taxon>Roseobacteraceae</taxon>
        <taxon>Mesobacterium</taxon>
    </lineage>
</organism>